<dbReference type="Gene3D" id="2.150.10.10">
    <property type="entry name" value="Serralysin-like metalloprotease, C-terminal"/>
    <property type="match status" value="2"/>
</dbReference>
<evidence type="ECO:0000313" key="6">
    <source>
        <dbReference type="Proteomes" id="UP000819052"/>
    </source>
</evidence>
<organism evidence="5 6">
    <name type="scientific">Massilia aquatica</name>
    <dbReference type="NCBI Taxonomy" id="2609000"/>
    <lineage>
        <taxon>Bacteria</taxon>
        <taxon>Pseudomonadati</taxon>
        <taxon>Pseudomonadota</taxon>
        <taxon>Betaproteobacteria</taxon>
        <taxon>Burkholderiales</taxon>
        <taxon>Oxalobacteraceae</taxon>
        <taxon>Telluria group</taxon>
        <taxon>Massilia</taxon>
    </lineage>
</organism>
<keyword evidence="2" id="KW-0964">Secreted</keyword>
<comment type="caution">
    <text evidence="5">The sequence shown here is derived from an EMBL/GenBank/DDBJ whole genome shotgun (WGS) entry which is preliminary data.</text>
</comment>
<dbReference type="InterPro" id="IPR011049">
    <property type="entry name" value="Serralysin-like_metalloprot_C"/>
</dbReference>
<feature type="domain" description="Haemolysin-type calcium binding-related" evidence="4">
    <location>
        <begin position="116"/>
        <end position="159"/>
    </location>
</feature>
<dbReference type="Proteomes" id="UP000819052">
    <property type="component" value="Unassembled WGS sequence"/>
</dbReference>
<protein>
    <recommendedName>
        <fullName evidence="4">Haemolysin-type calcium binding-related domain-containing protein</fullName>
    </recommendedName>
</protein>
<evidence type="ECO:0000256" key="2">
    <source>
        <dbReference type="ARBA" id="ARBA00022525"/>
    </source>
</evidence>
<evidence type="ECO:0000256" key="3">
    <source>
        <dbReference type="ARBA" id="ARBA00022837"/>
    </source>
</evidence>
<evidence type="ECO:0000259" key="4">
    <source>
        <dbReference type="Pfam" id="PF06594"/>
    </source>
</evidence>
<feature type="domain" description="Haemolysin-type calcium binding-related" evidence="4">
    <location>
        <begin position="587"/>
        <end position="629"/>
    </location>
</feature>
<comment type="subcellular location">
    <subcellularLocation>
        <location evidence="1">Secreted</location>
    </subcellularLocation>
</comment>
<dbReference type="PRINTS" id="PR00313">
    <property type="entry name" value="CABNDNGRPT"/>
</dbReference>
<reference evidence="5 6" key="1">
    <citation type="submission" date="2019-09" db="EMBL/GenBank/DDBJ databases">
        <title>Taxonomy of Antarctic Massilia spp.: description of Massilia rubra sp. nov., Massilia aquatica sp. nov., Massilia mucilaginosa sp. nov., Massilia frigida sp. nov. isolated from streams, lakes and regoliths.</title>
        <authorList>
            <person name="Holochova P."/>
            <person name="Sedlacek I."/>
            <person name="Kralova S."/>
            <person name="Maslanova I."/>
            <person name="Busse H.-J."/>
            <person name="Stankova E."/>
            <person name="Vrbovska V."/>
            <person name="Kovarovic V."/>
            <person name="Bartak M."/>
            <person name="Svec P."/>
            <person name="Pantucek R."/>
        </authorList>
    </citation>
    <scope>NUCLEOTIDE SEQUENCE [LARGE SCALE GENOMIC DNA]</scope>
    <source>
        <strain evidence="5 6">CCM 8693</strain>
    </source>
</reference>
<name>A0ABX0LZF4_9BURK</name>
<dbReference type="Pfam" id="PF06594">
    <property type="entry name" value="HCBP_related"/>
    <property type="match status" value="3"/>
</dbReference>
<gene>
    <name evidence="5" type="ORF">F1609_08955</name>
</gene>
<dbReference type="PANTHER" id="PTHR38340:SF1">
    <property type="entry name" value="S-LAYER PROTEIN"/>
    <property type="match status" value="1"/>
</dbReference>
<dbReference type="SUPFAM" id="SSF51120">
    <property type="entry name" value="beta-Roll"/>
    <property type="match status" value="4"/>
</dbReference>
<dbReference type="RefSeq" id="WP_167076141.1">
    <property type="nucleotide sequence ID" value="NZ_VVIW01000004.1"/>
</dbReference>
<evidence type="ECO:0000313" key="5">
    <source>
        <dbReference type="EMBL" id="NHZ40280.1"/>
    </source>
</evidence>
<evidence type="ECO:0000256" key="1">
    <source>
        <dbReference type="ARBA" id="ARBA00004613"/>
    </source>
</evidence>
<sequence>MHTNTRDALLSVTAAAYLGTAGNDILTGSDTDDTLDGLAGADKLTGLGGNDILDGGAGNDTIDGGRGNDTYLFGRGDGRDIVFDNGVRLLGEINTLRFKAGVLPADIAFDMSGTSLLININGTSDQFRVDGFLYGDSTSNTANPLQQIIFANGTTWDLTAITAALYAGTTGADTRNGTYLNDRIDGLDGADTLRGKAGNDSLFGGNGNDMLRGDAGNDVLDGGTGKDTLDGGEGSDTYLFGKGDGADSITTYDRQDSMIDTLAFKAGVLPTDIELTTKQRTLIITIKGSEDQLAVDNFAGWGDATTFAHPLQKFLFADGSSWDVEAIKATLFAGTDGRDDLEGTNGNDRMYGQGGSADFLNGWDGNDTLEGGAGVDWLNGGLGDDTYIYGKEDGYDRISSNAYEEAGALNTLQFKAGIVPADIYLSASGSWLDITIKDGGIVTSSAFLYKDNPINERNPLQKITFANGTVWNLDYIQAKLFAGTEIDDSVNGTTAANTITGQAGNDNLNGREGGDTLEGGIGNDTLEGGFGNDTYVFGRGDGQDIILPFNLSIERFAGSSLNSFDTLAFGIGITGSDLDLSTTDGSLLIKIAGTSDQILVKNFMELEVAPMFNPLQKISFADGVSWDLARIKAELLADTTPVPASAAWLETPSAQVDVALIGHATPLA</sequence>
<dbReference type="EMBL" id="VVIW01000004">
    <property type="protein sequence ID" value="NHZ40280.1"/>
    <property type="molecule type" value="Genomic_DNA"/>
</dbReference>
<dbReference type="InterPro" id="IPR001343">
    <property type="entry name" value="Hemolysn_Ca-bd"/>
</dbReference>
<dbReference type="InterPro" id="IPR050557">
    <property type="entry name" value="RTX_toxin/Mannuronan_C5-epim"/>
</dbReference>
<proteinExistence type="predicted"/>
<dbReference type="PROSITE" id="PS00330">
    <property type="entry name" value="HEMOLYSIN_CALCIUM"/>
    <property type="match status" value="8"/>
</dbReference>
<dbReference type="InterPro" id="IPR018511">
    <property type="entry name" value="Hemolysin-typ_Ca-bd_CS"/>
</dbReference>
<dbReference type="InterPro" id="IPR010566">
    <property type="entry name" value="Haemolys_ca-bd"/>
</dbReference>
<keyword evidence="3" id="KW-0106">Calcium</keyword>
<accession>A0ABX0LZF4</accession>
<feature type="domain" description="Haemolysin-type calcium binding-related" evidence="4">
    <location>
        <begin position="282"/>
        <end position="325"/>
    </location>
</feature>
<dbReference type="Pfam" id="PF00353">
    <property type="entry name" value="HemolysinCabind"/>
    <property type="match status" value="5"/>
</dbReference>
<keyword evidence="6" id="KW-1185">Reference proteome</keyword>
<dbReference type="PANTHER" id="PTHR38340">
    <property type="entry name" value="S-LAYER PROTEIN"/>
    <property type="match status" value="1"/>
</dbReference>